<evidence type="ECO:0000313" key="2">
    <source>
        <dbReference type="Proteomes" id="UP001172386"/>
    </source>
</evidence>
<keyword evidence="2" id="KW-1185">Reference proteome</keyword>
<gene>
    <name evidence="1" type="ORF">H2198_000968</name>
</gene>
<reference evidence="1" key="1">
    <citation type="submission" date="2022-10" db="EMBL/GenBank/DDBJ databases">
        <title>Culturing micro-colonial fungi from biological soil crusts in the Mojave desert and describing Neophaeococcomyces mojavensis, and introducing the new genera and species Taxawa tesnikishii.</title>
        <authorList>
            <person name="Kurbessoian T."/>
            <person name="Stajich J.E."/>
        </authorList>
    </citation>
    <scope>NUCLEOTIDE SEQUENCE</scope>
    <source>
        <strain evidence="1">JES_112</strain>
    </source>
</reference>
<name>A0ACC3AIH7_9EURO</name>
<comment type="caution">
    <text evidence="1">The sequence shown here is derived from an EMBL/GenBank/DDBJ whole genome shotgun (WGS) entry which is preliminary data.</text>
</comment>
<dbReference type="EMBL" id="JAPDRQ010000010">
    <property type="protein sequence ID" value="KAJ9663207.1"/>
    <property type="molecule type" value="Genomic_DNA"/>
</dbReference>
<protein>
    <submittedName>
        <fullName evidence="1">Uncharacterized protein</fullName>
    </submittedName>
</protein>
<organism evidence="1 2">
    <name type="scientific">Neophaeococcomyces mojaviensis</name>
    <dbReference type="NCBI Taxonomy" id="3383035"/>
    <lineage>
        <taxon>Eukaryota</taxon>
        <taxon>Fungi</taxon>
        <taxon>Dikarya</taxon>
        <taxon>Ascomycota</taxon>
        <taxon>Pezizomycotina</taxon>
        <taxon>Eurotiomycetes</taxon>
        <taxon>Chaetothyriomycetidae</taxon>
        <taxon>Chaetothyriales</taxon>
        <taxon>Chaetothyriales incertae sedis</taxon>
        <taxon>Neophaeococcomyces</taxon>
    </lineage>
</organism>
<accession>A0ACC3AIH7</accession>
<proteinExistence type="predicted"/>
<sequence>MSSIQVHTGFWINWSSGAIQGATRIIFRNLASPGAAAWYLLQQAWHWRGRARNSLLRTVPWVLLALTYFGVFGVLAVFSSQIAKASSTERLIQGDTEHCGYYQVVNPNSTTSSYSLYQKTTTDGLTATAYARACYGVANPPPQCQILPVSSLKYERLSNWTCPFSPEMCDTKSAFHVRSQLVDSHHDLGINAPADGRVQYRRETTCAPIVTESFGAFLNASDPGAAGWEDGVMVGYSYGPLKTISNYTYTYNKYLRSSNLGYSVRGQTFYEEFKSNLWDPIPALRTETGDLSMLFIAPNSMSFVEPCDDPIFAAHKEQEMSNTFNGGKYFNYFLDRIVSPLACVDRHQSCNPISHNCTPLVGYQRLLNEPLDLNAKQLASAERVVLNLVFVAIAETVSGRNQNALRAQENASDTTQLPLPTNQWETEVSSWFEDGMSRLQHLVQEYATGPSVLDQGSWLMHPWDPTSATAWNAADAVRAPFRKAQCYNQMIKDTAGTLSFSVLALAMIVAVGGFIIVMSLILEPLVKFLRRFFRYGEHKSMAWVLDETLQLQRMLFQSLELGSWQGSTKAVPTTAQNEKFEFSGEISSMAVVGYNNQGFPALEVGRNEDYTSKKAASTSDRLVL</sequence>
<dbReference type="Proteomes" id="UP001172386">
    <property type="component" value="Unassembled WGS sequence"/>
</dbReference>
<evidence type="ECO:0000313" key="1">
    <source>
        <dbReference type="EMBL" id="KAJ9663207.1"/>
    </source>
</evidence>